<dbReference type="KEGG" id="erz:ER308_04315"/>
<protein>
    <submittedName>
        <fullName evidence="1">DUF1697 domain-containing protein</fullName>
    </submittedName>
</protein>
<organism evidence="1 2">
    <name type="scientific">Egibacter rhizosphaerae</name>
    <dbReference type="NCBI Taxonomy" id="1670831"/>
    <lineage>
        <taxon>Bacteria</taxon>
        <taxon>Bacillati</taxon>
        <taxon>Actinomycetota</taxon>
        <taxon>Nitriliruptoria</taxon>
        <taxon>Egibacterales</taxon>
        <taxon>Egibacteraceae</taxon>
        <taxon>Egibacter</taxon>
    </lineage>
</organism>
<dbReference type="PIRSF" id="PIRSF008502">
    <property type="entry name" value="UCP008502"/>
    <property type="match status" value="1"/>
</dbReference>
<dbReference type="EMBL" id="CP036402">
    <property type="protein sequence ID" value="QBI18840.1"/>
    <property type="molecule type" value="Genomic_DNA"/>
</dbReference>
<dbReference type="InterPro" id="IPR012545">
    <property type="entry name" value="DUF1697"/>
</dbReference>
<dbReference type="OrthoDB" id="9806494at2"/>
<keyword evidence="2" id="KW-1185">Reference proteome</keyword>
<dbReference type="RefSeq" id="WP_131153837.1">
    <property type="nucleotide sequence ID" value="NZ_CP036402.1"/>
</dbReference>
<proteinExistence type="predicted"/>
<sequence>MSHMVFLLRGINVGGRARVPMAELRETLGDLGLTDVETYLQSGNVAFAAPSDDPEDLVGTVEAALADRFGFEIRVLLRTHGDLAAVVADNPFLARASGPKSLHVAFLAAAPPAQRVDGLDPDRSPPDAFAVAGREIYLHYPNGAGRSKLTLDYLERQLGTVGTARHWNTVTRLASMTAP</sequence>
<dbReference type="PANTHER" id="PTHR36439">
    <property type="entry name" value="BLL4334 PROTEIN"/>
    <property type="match status" value="1"/>
</dbReference>
<accession>A0A411YCB0</accession>
<reference evidence="1 2" key="1">
    <citation type="submission" date="2019-01" db="EMBL/GenBank/DDBJ databases">
        <title>Egibacter rhizosphaerae EGI 80759T.</title>
        <authorList>
            <person name="Chen D.-D."/>
            <person name="Tian Y."/>
            <person name="Jiao J.-Y."/>
            <person name="Zhang X.-T."/>
            <person name="Zhang Y.-G."/>
            <person name="Zhang Y."/>
            <person name="Xiao M."/>
            <person name="Shu W.-S."/>
            <person name="Li W.-J."/>
        </authorList>
    </citation>
    <scope>NUCLEOTIDE SEQUENCE [LARGE SCALE GENOMIC DNA]</scope>
    <source>
        <strain evidence="1 2">EGI 80759</strain>
    </source>
</reference>
<dbReference type="Pfam" id="PF08002">
    <property type="entry name" value="DUF1697"/>
    <property type="match status" value="1"/>
</dbReference>
<name>A0A411YCB0_9ACTN</name>
<dbReference type="SUPFAM" id="SSF160379">
    <property type="entry name" value="SP0830-like"/>
    <property type="match status" value="1"/>
</dbReference>
<evidence type="ECO:0000313" key="1">
    <source>
        <dbReference type="EMBL" id="QBI18840.1"/>
    </source>
</evidence>
<dbReference type="Gene3D" id="3.30.70.1280">
    <property type="entry name" value="SP0830-like domains"/>
    <property type="match status" value="1"/>
</dbReference>
<dbReference type="AlphaFoldDB" id="A0A411YCB0"/>
<evidence type="ECO:0000313" key="2">
    <source>
        <dbReference type="Proteomes" id="UP000291469"/>
    </source>
</evidence>
<dbReference type="PANTHER" id="PTHR36439:SF1">
    <property type="entry name" value="DUF1697 DOMAIN-CONTAINING PROTEIN"/>
    <property type="match status" value="1"/>
</dbReference>
<gene>
    <name evidence="1" type="ORF">ER308_04315</name>
</gene>
<dbReference type="Proteomes" id="UP000291469">
    <property type="component" value="Chromosome"/>
</dbReference>